<feature type="region of interest" description="Disordered" evidence="1">
    <location>
        <begin position="37"/>
        <end position="56"/>
    </location>
</feature>
<accession>A0AAF3EFY0</accession>
<dbReference type="Proteomes" id="UP000887575">
    <property type="component" value="Unassembled WGS sequence"/>
</dbReference>
<dbReference type="WBParaSite" id="MBELARI_LOCUS12884">
    <property type="protein sequence ID" value="MBELARI_LOCUS12884"/>
    <property type="gene ID" value="MBELARI_LOCUS12884"/>
</dbReference>
<evidence type="ECO:0000256" key="1">
    <source>
        <dbReference type="SAM" id="MobiDB-lite"/>
    </source>
</evidence>
<sequence length="674" mass="76017">MDSVSIKDETIIKTPCKVKGNDDASISLLSPTFSWDRADESDESEDENGINQLTEKGAPYGGMRVENYEKIVRNFGRNSSKTKTDYFYRNGLLSVRRNGEERYVLVEGEVEMLWQQCHLQCGHSLRKPLFDLLSKMFTYGPNGGSLWVDATTVRSNCFECQRLGRKSAVAEGLDWEKVIVMVEVGSGVPGDRIRVRLNGTPSMDGHNKRVSKLAARIGPEKIFEYSVPRIRHVSLLRYKIDGEFPNSYSRGERTILESHARAYLVDQADSRVLVWRLFPGHPILICSEETFEIARAAHHMLEHIPDQYISKILSKTVFWRGMSRSLRTVAQQCSTCGTTGNKQRRPVPIESDFKNAEFGISITFLPNNRRKFDLDYGNISREVLDRLAADLIIPTCSLTNNKIKDENPLIPSSSPEKSEILLKKSPKKLKEAIFEENKTSINAINQSVSSINHNKRNQQANAKRSSPKKPVQSQSISNEPPLKRKSPRKQISEQNGVQNSTETSSKSAPHQIAHESFNDPLKTEPNKRSMGPYSFSFGYRSSLSEEEIQSFQQSASDSTNAEPRCTLRTTFGNILCPIGYKPIVPIQAKSTWETKEEDTTCVKRLSFSFIKATAKEITDFAAAQKTANLDGTPMETIVGEVAIPDGYYCVGYRTENEIKDKTLELVIEMKLRKI</sequence>
<name>A0AAF3EFY0_9BILA</name>
<feature type="compositionally biased region" description="Acidic residues" evidence="1">
    <location>
        <begin position="39"/>
        <end position="48"/>
    </location>
</feature>
<keyword evidence="2" id="KW-1185">Reference proteome</keyword>
<organism evidence="2 3">
    <name type="scientific">Mesorhabditis belari</name>
    <dbReference type="NCBI Taxonomy" id="2138241"/>
    <lineage>
        <taxon>Eukaryota</taxon>
        <taxon>Metazoa</taxon>
        <taxon>Ecdysozoa</taxon>
        <taxon>Nematoda</taxon>
        <taxon>Chromadorea</taxon>
        <taxon>Rhabditida</taxon>
        <taxon>Rhabditina</taxon>
        <taxon>Rhabditomorpha</taxon>
        <taxon>Rhabditoidea</taxon>
        <taxon>Rhabditidae</taxon>
        <taxon>Mesorhabditinae</taxon>
        <taxon>Mesorhabditis</taxon>
    </lineage>
</organism>
<feature type="compositionally biased region" description="Polar residues" evidence="1">
    <location>
        <begin position="492"/>
        <end position="508"/>
    </location>
</feature>
<feature type="region of interest" description="Disordered" evidence="1">
    <location>
        <begin position="445"/>
        <end position="533"/>
    </location>
</feature>
<reference evidence="3" key="1">
    <citation type="submission" date="2024-02" db="UniProtKB">
        <authorList>
            <consortium name="WormBaseParasite"/>
        </authorList>
    </citation>
    <scope>IDENTIFICATION</scope>
</reference>
<evidence type="ECO:0000313" key="2">
    <source>
        <dbReference type="Proteomes" id="UP000887575"/>
    </source>
</evidence>
<feature type="compositionally biased region" description="Basic and acidic residues" evidence="1">
    <location>
        <begin position="512"/>
        <end position="527"/>
    </location>
</feature>
<protein>
    <submittedName>
        <fullName evidence="3">Integrase zinc-binding domain-containing protein</fullName>
    </submittedName>
</protein>
<evidence type="ECO:0000313" key="3">
    <source>
        <dbReference type="WBParaSite" id="MBELARI_LOCUS12884"/>
    </source>
</evidence>
<proteinExistence type="predicted"/>
<dbReference type="AlphaFoldDB" id="A0AAF3EFY0"/>
<feature type="compositionally biased region" description="Polar residues" evidence="1">
    <location>
        <begin position="445"/>
        <end position="464"/>
    </location>
</feature>
<dbReference type="Gene3D" id="1.10.340.70">
    <property type="match status" value="1"/>
</dbReference>